<feature type="transmembrane region" description="Helical" evidence="5">
    <location>
        <begin position="95"/>
        <end position="121"/>
    </location>
</feature>
<feature type="transmembrane region" description="Helical" evidence="5">
    <location>
        <begin position="127"/>
        <end position="151"/>
    </location>
</feature>
<evidence type="ECO:0000256" key="1">
    <source>
        <dbReference type="ARBA" id="ARBA00004141"/>
    </source>
</evidence>
<evidence type="ECO:0000256" key="3">
    <source>
        <dbReference type="ARBA" id="ARBA00022989"/>
    </source>
</evidence>
<evidence type="ECO:0000313" key="6">
    <source>
        <dbReference type="EMBL" id="MBO8425771.1"/>
    </source>
</evidence>
<feature type="transmembrane region" description="Helical" evidence="5">
    <location>
        <begin position="274"/>
        <end position="292"/>
    </location>
</feature>
<keyword evidence="3 5" id="KW-1133">Transmembrane helix</keyword>
<feature type="transmembrane region" description="Helical" evidence="5">
    <location>
        <begin position="20"/>
        <end position="43"/>
    </location>
</feature>
<sequence length="306" mass="34710">MHKKEYPKIIGYLYDPGPWWLLVFGLAFGFFLTFGVCNTLYLHSEPASVALYSLTGLTGLYFIYLCVLYCLRVYRNYVFPWLYNNKLTRPFVTNYTLQSAFFTVTSTLVNLCFAIFNVIMAALYHSLWFGGFAGYYFVLIATRVTIVLSYYWSAKKHWFDKKAMEMAKHKIALAVGGFLLLVEVAMAFLIGHMVFDTPPIIQSPFFAIVNAVYAFYKLIVAIVNMVLSRKDGDPIVKSMKDVCLSDACLTMVSLTVTMIGTFADGDPMADMKMLVGFTACVVVMILSALSIIREIREVWIRRKSAS</sequence>
<feature type="transmembrane region" description="Helical" evidence="5">
    <location>
        <begin position="49"/>
        <end position="74"/>
    </location>
</feature>
<dbReference type="Proteomes" id="UP000823634">
    <property type="component" value="Unassembled WGS sequence"/>
</dbReference>
<keyword evidence="2 5" id="KW-0812">Transmembrane</keyword>
<comment type="subcellular location">
    <subcellularLocation>
        <location evidence="1">Membrane</location>
        <topology evidence="1">Multi-pass membrane protein</topology>
    </subcellularLocation>
</comment>
<evidence type="ECO:0000256" key="2">
    <source>
        <dbReference type="ARBA" id="ARBA00022692"/>
    </source>
</evidence>
<feature type="transmembrane region" description="Helical" evidence="5">
    <location>
        <begin position="243"/>
        <end position="262"/>
    </location>
</feature>
<dbReference type="SUPFAM" id="SSF161111">
    <property type="entry name" value="Cation efflux protein transmembrane domain-like"/>
    <property type="match status" value="1"/>
</dbReference>
<accession>A0A9D9DED6</accession>
<feature type="transmembrane region" description="Helical" evidence="5">
    <location>
        <begin position="201"/>
        <end position="223"/>
    </location>
</feature>
<dbReference type="GO" id="GO:0016020">
    <property type="term" value="C:membrane"/>
    <property type="evidence" value="ECO:0007669"/>
    <property type="project" value="UniProtKB-SubCell"/>
</dbReference>
<keyword evidence="4 5" id="KW-0472">Membrane</keyword>
<name>A0A9D9DED6_9FIRM</name>
<dbReference type="AlphaFoldDB" id="A0A9D9DED6"/>
<gene>
    <name evidence="6" type="ORF">IAC61_00435</name>
</gene>
<evidence type="ECO:0000256" key="5">
    <source>
        <dbReference type="SAM" id="Phobius"/>
    </source>
</evidence>
<protein>
    <submittedName>
        <fullName evidence="6">Uncharacterized protein</fullName>
    </submittedName>
</protein>
<proteinExistence type="predicted"/>
<dbReference type="EMBL" id="JADINA010000003">
    <property type="protein sequence ID" value="MBO8425771.1"/>
    <property type="molecule type" value="Genomic_DNA"/>
</dbReference>
<reference evidence="6" key="2">
    <citation type="journal article" date="2021" name="PeerJ">
        <title>Extensive microbial diversity within the chicken gut microbiome revealed by metagenomics and culture.</title>
        <authorList>
            <person name="Gilroy R."/>
            <person name="Ravi A."/>
            <person name="Getino M."/>
            <person name="Pursley I."/>
            <person name="Horton D.L."/>
            <person name="Alikhan N.F."/>
            <person name="Baker D."/>
            <person name="Gharbi K."/>
            <person name="Hall N."/>
            <person name="Watson M."/>
            <person name="Adriaenssens E.M."/>
            <person name="Foster-Nyarko E."/>
            <person name="Jarju S."/>
            <person name="Secka A."/>
            <person name="Antonio M."/>
            <person name="Oren A."/>
            <person name="Chaudhuri R.R."/>
            <person name="La Ragione R."/>
            <person name="Hildebrand F."/>
            <person name="Pallen M.J."/>
        </authorList>
    </citation>
    <scope>NUCLEOTIDE SEQUENCE</scope>
    <source>
        <strain evidence="6">17113</strain>
    </source>
</reference>
<evidence type="ECO:0000313" key="7">
    <source>
        <dbReference type="Proteomes" id="UP000823634"/>
    </source>
</evidence>
<feature type="transmembrane region" description="Helical" evidence="5">
    <location>
        <begin position="171"/>
        <end position="195"/>
    </location>
</feature>
<evidence type="ECO:0000256" key="4">
    <source>
        <dbReference type="ARBA" id="ARBA00023136"/>
    </source>
</evidence>
<dbReference type="InterPro" id="IPR027469">
    <property type="entry name" value="Cation_efflux_TMD_sf"/>
</dbReference>
<reference evidence="6" key="1">
    <citation type="submission" date="2020-10" db="EMBL/GenBank/DDBJ databases">
        <authorList>
            <person name="Gilroy R."/>
        </authorList>
    </citation>
    <scope>NUCLEOTIDE SEQUENCE</scope>
    <source>
        <strain evidence="6">17113</strain>
    </source>
</reference>
<comment type="caution">
    <text evidence="6">The sequence shown here is derived from an EMBL/GenBank/DDBJ whole genome shotgun (WGS) entry which is preliminary data.</text>
</comment>
<organism evidence="6 7">
    <name type="scientific">Candidatus Alloenteromonas pullistercoris</name>
    <dbReference type="NCBI Taxonomy" id="2840785"/>
    <lineage>
        <taxon>Bacteria</taxon>
        <taxon>Bacillati</taxon>
        <taxon>Bacillota</taxon>
        <taxon>Bacillota incertae sedis</taxon>
        <taxon>Candidatus Alloenteromonas</taxon>
    </lineage>
</organism>